<evidence type="ECO:0000259" key="16">
    <source>
        <dbReference type="Pfam" id="PF01923"/>
    </source>
</evidence>
<accession>A0A518CSR6</accession>
<dbReference type="AlphaFoldDB" id="A0A518CSR6"/>
<reference evidence="17 18" key="1">
    <citation type="submission" date="2019-02" db="EMBL/GenBank/DDBJ databases">
        <title>Deep-cultivation of Planctomycetes and their phenomic and genomic characterization uncovers novel biology.</title>
        <authorList>
            <person name="Wiegand S."/>
            <person name="Jogler M."/>
            <person name="Boedeker C."/>
            <person name="Pinto D."/>
            <person name="Vollmers J."/>
            <person name="Rivas-Marin E."/>
            <person name="Kohn T."/>
            <person name="Peeters S.H."/>
            <person name="Heuer A."/>
            <person name="Rast P."/>
            <person name="Oberbeckmann S."/>
            <person name="Bunk B."/>
            <person name="Jeske O."/>
            <person name="Meyerdierks A."/>
            <person name="Storesund J.E."/>
            <person name="Kallscheuer N."/>
            <person name="Luecker S."/>
            <person name="Lage O.M."/>
            <person name="Pohl T."/>
            <person name="Merkel B.J."/>
            <person name="Hornburger P."/>
            <person name="Mueller R.-W."/>
            <person name="Bruemmer F."/>
            <person name="Labrenz M."/>
            <person name="Spormann A.M."/>
            <person name="Op den Camp H."/>
            <person name="Overmann J."/>
            <person name="Amann R."/>
            <person name="Jetten M.S.M."/>
            <person name="Mascher T."/>
            <person name="Medema M.H."/>
            <person name="Devos D.P."/>
            <person name="Kaster A.-K."/>
            <person name="Ovreas L."/>
            <person name="Rohde M."/>
            <person name="Galperin M.Y."/>
            <person name="Jogler C."/>
        </authorList>
    </citation>
    <scope>NUCLEOTIDE SEQUENCE [LARGE SCALE GENOMIC DNA]</scope>
    <source>
        <strain evidence="17 18">Pla110</strain>
    </source>
</reference>
<evidence type="ECO:0000256" key="12">
    <source>
        <dbReference type="ARBA" id="ARBA00033354"/>
    </source>
</evidence>
<dbReference type="PANTHER" id="PTHR12213:SF0">
    <property type="entry name" value="CORRINOID ADENOSYLTRANSFERASE MMAB"/>
    <property type="match status" value="1"/>
</dbReference>
<evidence type="ECO:0000256" key="6">
    <source>
        <dbReference type="ARBA" id="ARBA00022490"/>
    </source>
</evidence>
<evidence type="ECO:0000256" key="2">
    <source>
        <dbReference type="ARBA" id="ARBA00005121"/>
    </source>
</evidence>
<evidence type="ECO:0000256" key="5">
    <source>
        <dbReference type="ARBA" id="ARBA00020963"/>
    </source>
</evidence>
<evidence type="ECO:0000256" key="11">
    <source>
        <dbReference type="ARBA" id="ARBA00033334"/>
    </source>
</evidence>
<organism evidence="17 18">
    <name type="scientific">Polystyrenella longa</name>
    <dbReference type="NCBI Taxonomy" id="2528007"/>
    <lineage>
        <taxon>Bacteria</taxon>
        <taxon>Pseudomonadati</taxon>
        <taxon>Planctomycetota</taxon>
        <taxon>Planctomycetia</taxon>
        <taxon>Planctomycetales</taxon>
        <taxon>Planctomycetaceae</taxon>
        <taxon>Polystyrenella</taxon>
    </lineage>
</organism>
<dbReference type="RefSeq" id="WP_144998312.1">
    <property type="nucleotide sequence ID" value="NZ_CP036281.1"/>
</dbReference>
<comment type="subcellular location">
    <subcellularLocation>
        <location evidence="1">Cytoplasm</location>
    </subcellularLocation>
</comment>
<dbReference type="FunFam" id="1.20.1200.10:FF:000003">
    <property type="entry name" value="ATP:cob(I)alamin adenosyltransferase"/>
    <property type="match status" value="1"/>
</dbReference>
<keyword evidence="6" id="KW-0963">Cytoplasm</keyword>
<evidence type="ECO:0000256" key="1">
    <source>
        <dbReference type="ARBA" id="ARBA00004496"/>
    </source>
</evidence>
<evidence type="ECO:0000256" key="13">
    <source>
        <dbReference type="ARBA" id="ARBA00048555"/>
    </source>
</evidence>
<dbReference type="EC" id="2.5.1.17" evidence="4 15"/>
<evidence type="ECO:0000256" key="3">
    <source>
        <dbReference type="ARBA" id="ARBA00007487"/>
    </source>
</evidence>
<dbReference type="GO" id="GO:0005737">
    <property type="term" value="C:cytoplasm"/>
    <property type="evidence" value="ECO:0007669"/>
    <property type="project" value="UniProtKB-SubCell"/>
</dbReference>
<sequence>MVYLNRIYTKSGDRGETSLGTGERVPKTAARIIAYGEVDELNSVLGVVLTTELPAEIQGTLTVVQNDLFDVGADLCMPESDEPREYEPLRVVASQPERLEAAIDHANESLEPLESFILPGGSPASAYLHLARTICRRAEISVLKLHAEEPVNSQVLIYLNRLSDLLFVYGRLANNNGRDDVLWVPGKNR</sequence>
<keyword evidence="9 15" id="KW-0067">ATP-binding</keyword>
<dbReference type="SUPFAM" id="SSF89028">
    <property type="entry name" value="Cobalamin adenosyltransferase-like"/>
    <property type="match status" value="1"/>
</dbReference>
<evidence type="ECO:0000256" key="9">
    <source>
        <dbReference type="ARBA" id="ARBA00022840"/>
    </source>
</evidence>
<dbReference type="InterPro" id="IPR029499">
    <property type="entry name" value="PduO-typ"/>
</dbReference>
<dbReference type="InterPro" id="IPR036451">
    <property type="entry name" value="CblAdoTrfase-like_sf"/>
</dbReference>
<dbReference type="Proteomes" id="UP000317178">
    <property type="component" value="Chromosome"/>
</dbReference>
<evidence type="ECO:0000256" key="4">
    <source>
        <dbReference type="ARBA" id="ARBA00012454"/>
    </source>
</evidence>
<name>A0A518CSR6_9PLAN</name>
<dbReference type="PANTHER" id="PTHR12213">
    <property type="entry name" value="CORRINOID ADENOSYLTRANSFERASE"/>
    <property type="match status" value="1"/>
</dbReference>
<gene>
    <name evidence="17" type="ORF">Pla110_40320</name>
</gene>
<comment type="pathway">
    <text evidence="2 15">Cofactor biosynthesis; adenosylcobalamin biosynthesis; adenosylcobalamin from cob(II)yrinate a,c-diamide: step 2/7.</text>
</comment>
<dbReference type="NCBIfam" id="TIGR00636">
    <property type="entry name" value="PduO_Nterm"/>
    <property type="match status" value="1"/>
</dbReference>
<evidence type="ECO:0000256" key="7">
    <source>
        <dbReference type="ARBA" id="ARBA00022679"/>
    </source>
</evidence>
<dbReference type="GO" id="GO:0005524">
    <property type="term" value="F:ATP binding"/>
    <property type="evidence" value="ECO:0007669"/>
    <property type="project" value="UniProtKB-UniRule"/>
</dbReference>
<evidence type="ECO:0000313" key="18">
    <source>
        <dbReference type="Proteomes" id="UP000317178"/>
    </source>
</evidence>
<keyword evidence="18" id="KW-1185">Reference proteome</keyword>
<keyword evidence="8 15" id="KW-0547">Nucleotide-binding</keyword>
<comment type="catalytic activity">
    <reaction evidence="14 15">
        <text>2 cob(II)alamin + reduced [electron-transfer flavoprotein] + 2 ATP = 2 adenosylcob(III)alamin + 2 triphosphate + oxidized [electron-transfer flavoprotein] + 3 H(+)</text>
        <dbReference type="Rhea" id="RHEA:28671"/>
        <dbReference type="Rhea" id="RHEA-COMP:10685"/>
        <dbReference type="Rhea" id="RHEA-COMP:10686"/>
        <dbReference type="ChEBI" id="CHEBI:15378"/>
        <dbReference type="ChEBI" id="CHEBI:16304"/>
        <dbReference type="ChEBI" id="CHEBI:18036"/>
        <dbReference type="ChEBI" id="CHEBI:18408"/>
        <dbReference type="ChEBI" id="CHEBI:30616"/>
        <dbReference type="ChEBI" id="CHEBI:57692"/>
        <dbReference type="ChEBI" id="CHEBI:58307"/>
        <dbReference type="EC" id="2.5.1.17"/>
    </reaction>
</comment>
<keyword evidence="15" id="KW-0169">Cobalamin biosynthesis</keyword>
<evidence type="ECO:0000256" key="14">
    <source>
        <dbReference type="ARBA" id="ARBA00048692"/>
    </source>
</evidence>
<dbReference type="KEGG" id="plon:Pla110_40320"/>
<evidence type="ECO:0000256" key="10">
    <source>
        <dbReference type="ARBA" id="ARBA00031529"/>
    </source>
</evidence>
<comment type="similarity">
    <text evidence="3 15">Belongs to the Cob(I)alamin adenosyltransferase family.</text>
</comment>
<comment type="catalytic activity">
    <reaction evidence="13 15">
        <text>2 cob(II)yrinate a,c diamide + reduced [electron-transfer flavoprotein] + 2 ATP = 2 adenosylcob(III)yrinate a,c-diamide + 2 triphosphate + oxidized [electron-transfer flavoprotein] + 3 H(+)</text>
        <dbReference type="Rhea" id="RHEA:11528"/>
        <dbReference type="Rhea" id="RHEA-COMP:10685"/>
        <dbReference type="Rhea" id="RHEA-COMP:10686"/>
        <dbReference type="ChEBI" id="CHEBI:15378"/>
        <dbReference type="ChEBI" id="CHEBI:18036"/>
        <dbReference type="ChEBI" id="CHEBI:30616"/>
        <dbReference type="ChEBI" id="CHEBI:57692"/>
        <dbReference type="ChEBI" id="CHEBI:58307"/>
        <dbReference type="ChEBI" id="CHEBI:58503"/>
        <dbReference type="ChEBI" id="CHEBI:58537"/>
        <dbReference type="EC" id="2.5.1.17"/>
    </reaction>
</comment>
<dbReference type="EMBL" id="CP036281">
    <property type="protein sequence ID" value="QDU82277.1"/>
    <property type="molecule type" value="Genomic_DNA"/>
</dbReference>
<dbReference type="OrthoDB" id="9778896at2"/>
<dbReference type="GO" id="GO:0009236">
    <property type="term" value="P:cobalamin biosynthetic process"/>
    <property type="evidence" value="ECO:0007669"/>
    <property type="project" value="UniProtKB-UniRule"/>
</dbReference>
<feature type="domain" description="Cobalamin adenosyltransferase-like" evidence="16">
    <location>
        <begin position="7"/>
        <end position="172"/>
    </location>
</feature>
<proteinExistence type="inferred from homology"/>
<dbReference type="GO" id="GO:0008817">
    <property type="term" value="F:corrinoid adenosyltransferase activity"/>
    <property type="evidence" value="ECO:0007669"/>
    <property type="project" value="UniProtKB-UniRule"/>
</dbReference>
<dbReference type="Gene3D" id="1.20.1200.10">
    <property type="entry name" value="Cobalamin adenosyltransferase-like"/>
    <property type="match status" value="1"/>
</dbReference>
<evidence type="ECO:0000256" key="15">
    <source>
        <dbReference type="RuleBase" id="RU366026"/>
    </source>
</evidence>
<dbReference type="Pfam" id="PF01923">
    <property type="entry name" value="Cob_adeno_trans"/>
    <property type="match status" value="1"/>
</dbReference>
<evidence type="ECO:0000256" key="8">
    <source>
        <dbReference type="ARBA" id="ARBA00022741"/>
    </source>
</evidence>
<dbReference type="InterPro" id="IPR016030">
    <property type="entry name" value="CblAdoTrfase-like"/>
</dbReference>
<protein>
    <recommendedName>
        <fullName evidence="5 15">Corrinoid adenosyltransferase</fullName>
        <ecNumber evidence="4 15">2.5.1.17</ecNumber>
    </recommendedName>
    <alternativeName>
        <fullName evidence="10 15">Cob(II)alamin adenosyltransferase</fullName>
    </alternativeName>
    <alternativeName>
        <fullName evidence="12 15">Cob(II)yrinic acid a,c-diamide adenosyltransferase</fullName>
    </alternativeName>
    <alternativeName>
        <fullName evidence="11 15">Cobinamide/cobalamin adenosyltransferase</fullName>
    </alternativeName>
</protein>
<keyword evidence="7 15" id="KW-0808">Transferase</keyword>
<evidence type="ECO:0000313" key="17">
    <source>
        <dbReference type="EMBL" id="QDU82277.1"/>
    </source>
</evidence>
<dbReference type="UniPathway" id="UPA00148">
    <property type="reaction ID" value="UER00233"/>
</dbReference>